<dbReference type="GeneID" id="97609597"/>
<name>A0A2V2N5X1_9EURY</name>
<proteinExistence type="predicted"/>
<dbReference type="CDD" id="cd00060">
    <property type="entry name" value="FHA"/>
    <property type="match status" value="1"/>
</dbReference>
<feature type="domain" description="FHA" evidence="1">
    <location>
        <begin position="168"/>
        <end position="230"/>
    </location>
</feature>
<dbReference type="InterPro" id="IPR011991">
    <property type="entry name" value="ArsR-like_HTH"/>
</dbReference>
<dbReference type="OrthoDB" id="115162at2157"/>
<dbReference type="RefSeq" id="WP_109939991.1">
    <property type="nucleotide sequence ID" value="NZ_CP176366.1"/>
</dbReference>
<sequence length="264" mass="29007">MIHVNPDKPDDRTILTSSDQEFISELSEYLDVLASPIRLQILSYVGTRPRTVRQISHEIKTSYENTKKHLNKLLSLGLIQKEIGVSDEPANQGQPVFYYILIPDALKHAANNLTIFTSVTGSNIPDLSERAIQVKTGLHSILPSSGPGLVITSGSQTGDVFELTENVYRIGRVEEGWDGISLEPAILLNDGYRSVSRVSRPHAWLRIQSGFWTISEGNSKGGTYVNGKPVSHDPVVLTDGDHIELSPESLGVAFIFRSGKTDNS</sequence>
<evidence type="ECO:0000313" key="3">
    <source>
        <dbReference type="Proteomes" id="UP000245934"/>
    </source>
</evidence>
<dbReference type="Gene3D" id="2.60.200.20">
    <property type="match status" value="1"/>
</dbReference>
<dbReference type="CDD" id="cd00090">
    <property type="entry name" value="HTH_ARSR"/>
    <property type="match status" value="1"/>
</dbReference>
<dbReference type="InterPro" id="IPR036388">
    <property type="entry name" value="WH-like_DNA-bd_sf"/>
</dbReference>
<dbReference type="PROSITE" id="PS50006">
    <property type="entry name" value="FHA_DOMAIN"/>
    <property type="match status" value="1"/>
</dbReference>
<dbReference type="SUPFAM" id="SSF49879">
    <property type="entry name" value="SMAD/FHA domain"/>
    <property type="match status" value="1"/>
</dbReference>
<organism evidence="2 3">
    <name type="scientific">Methanospirillum stamsii</name>
    <dbReference type="NCBI Taxonomy" id="1277351"/>
    <lineage>
        <taxon>Archaea</taxon>
        <taxon>Methanobacteriati</taxon>
        <taxon>Methanobacteriota</taxon>
        <taxon>Stenosarchaea group</taxon>
        <taxon>Methanomicrobia</taxon>
        <taxon>Methanomicrobiales</taxon>
        <taxon>Methanospirillaceae</taxon>
        <taxon>Methanospirillum</taxon>
    </lineage>
</organism>
<dbReference type="AlphaFoldDB" id="A0A2V2N5X1"/>
<dbReference type="GO" id="GO:0003700">
    <property type="term" value="F:DNA-binding transcription factor activity"/>
    <property type="evidence" value="ECO:0007669"/>
    <property type="project" value="InterPro"/>
</dbReference>
<evidence type="ECO:0000313" key="2">
    <source>
        <dbReference type="EMBL" id="PWR75472.1"/>
    </source>
</evidence>
<keyword evidence="3" id="KW-1185">Reference proteome</keyword>
<dbReference type="SMART" id="SM00418">
    <property type="entry name" value="HTH_ARSR"/>
    <property type="match status" value="1"/>
</dbReference>
<dbReference type="InterPro" id="IPR008984">
    <property type="entry name" value="SMAD_FHA_dom_sf"/>
</dbReference>
<dbReference type="InterPro" id="IPR001845">
    <property type="entry name" value="HTH_ArsR_DNA-bd_dom"/>
</dbReference>
<dbReference type="SUPFAM" id="SSF46785">
    <property type="entry name" value="Winged helix' DNA-binding domain"/>
    <property type="match status" value="1"/>
</dbReference>
<dbReference type="InterPro" id="IPR000253">
    <property type="entry name" value="FHA_dom"/>
</dbReference>
<accession>A0A2V2N5X1</accession>
<dbReference type="InterPro" id="IPR036390">
    <property type="entry name" value="WH_DNA-bd_sf"/>
</dbReference>
<reference evidence="2 3" key="1">
    <citation type="submission" date="2018-05" db="EMBL/GenBank/DDBJ databases">
        <title>Draft genome of Methanospirillum stamsii Pt1.</title>
        <authorList>
            <person name="Dueholm M.S."/>
            <person name="Nielsen P.H."/>
            <person name="Bakmann L.F."/>
            <person name="Otzen D.E."/>
        </authorList>
    </citation>
    <scope>NUCLEOTIDE SEQUENCE [LARGE SCALE GENOMIC DNA]</scope>
    <source>
        <strain evidence="2 3">Pt1</strain>
    </source>
</reference>
<evidence type="ECO:0000259" key="1">
    <source>
        <dbReference type="PROSITE" id="PS50006"/>
    </source>
</evidence>
<dbReference type="EMBL" id="QGMZ01000010">
    <property type="protein sequence ID" value="PWR75472.1"/>
    <property type="molecule type" value="Genomic_DNA"/>
</dbReference>
<comment type="caution">
    <text evidence="2">The sequence shown here is derived from an EMBL/GenBank/DDBJ whole genome shotgun (WGS) entry which is preliminary data.</text>
</comment>
<protein>
    <recommendedName>
        <fullName evidence="1">FHA domain-containing protein</fullName>
    </recommendedName>
</protein>
<dbReference type="Gene3D" id="1.10.10.10">
    <property type="entry name" value="Winged helix-like DNA-binding domain superfamily/Winged helix DNA-binding domain"/>
    <property type="match status" value="1"/>
</dbReference>
<dbReference type="Proteomes" id="UP000245934">
    <property type="component" value="Unassembled WGS sequence"/>
</dbReference>
<gene>
    <name evidence="2" type="ORF">DLD82_04920</name>
</gene>
<dbReference type="Pfam" id="PF01022">
    <property type="entry name" value="HTH_5"/>
    <property type="match status" value="1"/>
</dbReference>
<dbReference type="Pfam" id="PF00498">
    <property type="entry name" value="FHA"/>
    <property type="match status" value="1"/>
</dbReference>